<dbReference type="Proteomes" id="UP000179807">
    <property type="component" value="Unassembled WGS sequence"/>
</dbReference>
<protein>
    <recommendedName>
        <fullName evidence="3">Importin N-terminal domain-containing protein</fullName>
    </recommendedName>
</protein>
<dbReference type="VEuPathDB" id="TrichDB:TRFO_16983"/>
<evidence type="ECO:0000313" key="2">
    <source>
        <dbReference type="Proteomes" id="UP000179807"/>
    </source>
</evidence>
<dbReference type="AlphaFoldDB" id="A0A1J4KNY0"/>
<sequence>MTQENVQNFYHIIQVILRSAVNDDERNAATNKAMEMIQQKGAIFDLFVIIPQSPDKAIRQFAMILVEKIEQDGLHLYSPEEIQQIKIMLINFIQNEVDFFLRCKLCELASILMEKKAVLPWPEIYEFSNQLLTNPNLFTTGLYLWHLIAGSLNSQEIAQVAPLLVQSCQTAMSSDSSEMRINGTKLLMTLLWQNSVITKGDCTPLINTIIESILAVIKKTFYESKDVNEAHEIARNLSEVFSSPYQCLDHYHTNLAQVAIQILACEELPLEIRLAGYEIIDIDENMGGCISLLEEFNTIDKIAPYLNLIINIMGQLLRIERDSSLFEFAAKFFSLAGATIEGNFIFAYIMQSVTTLYQQNDDLVSRMVGLFLLTNIVESQQEYFCEHIAYVVKYIVQVADVNDEYVLSYAFRLLQELVEFVPQVLTICVDGFTVLIMRHIAHHDALTTLFLVLNACKRPPRELHAFLNFLIQLLGQANAKEQVEGIILCMAASISSAYHPIEEFYNAICPVLNSALTMHNDLQKPVLRCFGDLSTIAPLSTQAEVEKIIELVKTMLSMPDLSIASEAVCTLRKFAINIPLSLIPFLQEIVPILISLLQANVKPSADQSDISSDDIIIVIQSELFQCFAALINSLPQHMSSVAPQFYDLLQNVPKTNDKMTIPVCKSIRMCASGYKSLGINLFEAFKPIMNQLANSDNKETIIETHKTITKLIYIYGRNLTNEYMRSIHQQLTNGIGGTYFGYLICELSGSIYGRIVAPAFKCLNQLIATSGSSFTEDLAQETIKCIDPFLTSPSKLSCGYAIEVYAHILLSTGLNPELFQVAAQTALFNLCTKTFIIHISLCRSIRLLLSVHKDAFIPTQESLIRYAEGFVRSTTSSQIESEKLKRESIALWCALIMQLEIAPNEEILDLVLLSIPPPNCEVLTTISLFIDMAMKRWPDKVTPRLPFISASLLASEDTLIMTVPQPIIAVFLQVLASVPQNELGSLVGNNQGHLVKLMYNLQKLTTPQQ</sequence>
<dbReference type="RefSeq" id="XP_068366075.1">
    <property type="nucleotide sequence ID" value="XM_068499312.1"/>
</dbReference>
<accession>A0A1J4KNY0</accession>
<proteinExistence type="predicted"/>
<dbReference type="EMBL" id="MLAK01000551">
    <property type="protein sequence ID" value="OHT12939.1"/>
    <property type="molecule type" value="Genomic_DNA"/>
</dbReference>
<dbReference type="Gene3D" id="1.25.10.10">
    <property type="entry name" value="Leucine-rich Repeat Variant"/>
    <property type="match status" value="1"/>
</dbReference>
<comment type="caution">
    <text evidence="1">The sequence shown here is derived from an EMBL/GenBank/DDBJ whole genome shotgun (WGS) entry which is preliminary data.</text>
</comment>
<keyword evidence="2" id="KW-1185">Reference proteome</keyword>
<evidence type="ECO:0000313" key="1">
    <source>
        <dbReference type="EMBL" id="OHT12939.1"/>
    </source>
</evidence>
<reference evidence="1" key="1">
    <citation type="submission" date="2016-10" db="EMBL/GenBank/DDBJ databases">
        <authorList>
            <person name="Benchimol M."/>
            <person name="Almeida L.G."/>
            <person name="Vasconcelos A.T."/>
            <person name="Perreira-Neves A."/>
            <person name="Rosa I.A."/>
            <person name="Tasca T."/>
            <person name="Bogo M.R."/>
            <person name="de Souza W."/>
        </authorList>
    </citation>
    <scope>NUCLEOTIDE SEQUENCE [LARGE SCALE GENOMIC DNA]</scope>
    <source>
        <strain evidence="1">K</strain>
    </source>
</reference>
<dbReference type="InterPro" id="IPR016024">
    <property type="entry name" value="ARM-type_fold"/>
</dbReference>
<dbReference type="OrthoDB" id="7862313at2759"/>
<organism evidence="1 2">
    <name type="scientific">Tritrichomonas foetus</name>
    <dbReference type="NCBI Taxonomy" id="1144522"/>
    <lineage>
        <taxon>Eukaryota</taxon>
        <taxon>Metamonada</taxon>
        <taxon>Parabasalia</taxon>
        <taxon>Tritrichomonadida</taxon>
        <taxon>Tritrichomonadidae</taxon>
        <taxon>Tritrichomonas</taxon>
    </lineage>
</organism>
<name>A0A1J4KNY0_9EUKA</name>
<dbReference type="InterPro" id="IPR011989">
    <property type="entry name" value="ARM-like"/>
</dbReference>
<dbReference type="SUPFAM" id="SSF48371">
    <property type="entry name" value="ARM repeat"/>
    <property type="match status" value="1"/>
</dbReference>
<gene>
    <name evidence="1" type="ORF">TRFO_16983</name>
</gene>
<dbReference type="GeneID" id="94834016"/>
<evidence type="ECO:0008006" key="3">
    <source>
        <dbReference type="Google" id="ProtNLM"/>
    </source>
</evidence>